<dbReference type="GO" id="GO:0005829">
    <property type="term" value="C:cytosol"/>
    <property type="evidence" value="ECO:0007669"/>
    <property type="project" value="TreeGrafter"/>
</dbReference>
<evidence type="ECO:0000313" key="2">
    <source>
        <dbReference type="EMBL" id="AZG71333.1"/>
    </source>
</evidence>
<gene>
    <name evidence="2" type="ORF">EGC82_00250</name>
</gene>
<evidence type="ECO:0000313" key="3">
    <source>
        <dbReference type="Proteomes" id="UP000278035"/>
    </source>
</evidence>
<dbReference type="InterPro" id="IPR006253">
    <property type="entry name" value="Malate_synthG"/>
</dbReference>
<dbReference type="KEGG" id="slj:EGC82_00250"/>
<name>A0A3G8LNH8_9GAMM</name>
<dbReference type="SUPFAM" id="SSF51645">
    <property type="entry name" value="Malate synthase G"/>
    <property type="match status" value="1"/>
</dbReference>
<reference evidence="3" key="1">
    <citation type="submission" date="2018-11" db="EMBL/GenBank/DDBJ databases">
        <title>Shewanella sp. M2.</title>
        <authorList>
            <person name="Hwang Y.J."/>
            <person name="Hwang C.Y."/>
        </authorList>
    </citation>
    <scope>NUCLEOTIDE SEQUENCE [LARGE SCALE GENOMIC DNA]</scope>
    <source>
        <strain evidence="3">LMG 19866</strain>
    </source>
</reference>
<proteinExistence type="predicted"/>
<accession>A0A3G8LNH8</accession>
<feature type="domain" description="Malate synthase G alpha-beta insertion" evidence="1">
    <location>
        <begin position="35"/>
        <end position="99"/>
    </location>
</feature>
<dbReference type="OrthoDB" id="5899875at2"/>
<dbReference type="Proteomes" id="UP000278035">
    <property type="component" value="Chromosome"/>
</dbReference>
<dbReference type="GO" id="GO:0006097">
    <property type="term" value="P:glyoxylate cycle"/>
    <property type="evidence" value="ECO:0007669"/>
    <property type="project" value="InterPro"/>
</dbReference>
<protein>
    <submittedName>
        <fullName evidence="2">Malate synthase</fullName>
    </submittedName>
</protein>
<dbReference type="Pfam" id="PF20658">
    <property type="entry name" value="MSG_insertion"/>
    <property type="match status" value="1"/>
</dbReference>
<dbReference type="PANTHER" id="PTHR42739:SF1">
    <property type="entry name" value="MALATE SYNTHASE G"/>
    <property type="match status" value="1"/>
</dbReference>
<dbReference type="EMBL" id="CP034015">
    <property type="protein sequence ID" value="AZG71333.1"/>
    <property type="molecule type" value="Genomic_DNA"/>
</dbReference>
<dbReference type="PANTHER" id="PTHR42739">
    <property type="entry name" value="MALATE SYNTHASE G"/>
    <property type="match status" value="1"/>
</dbReference>
<dbReference type="Gene3D" id="2.170.170.11">
    <property type="entry name" value="Malate synthase G - maily-beta sub-domain"/>
    <property type="match status" value="1"/>
</dbReference>
<dbReference type="GO" id="GO:0009436">
    <property type="term" value="P:glyoxylate catabolic process"/>
    <property type="evidence" value="ECO:0007669"/>
    <property type="project" value="TreeGrafter"/>
</dbReference>
<dbReference type="GO" id="GO:0004474">
    <property type="term" value="F:malate synthase activity"/>
    <property type="evidence" value="ECO:0007669"/>
    <property type="project" value="InterPro"/>
</dbReference>
<keyword evidence="3" id="KW-1185">Reference proteome</keyword>
<dbReference type="GO" id="GO:0000287">
    <property type="term" value="F:magnesium ion binding"/>
    <property type="evidence" value="ECO:0007669"/>
    <property type="project" value="TreeGrafter"/>
</dbReference>
<dbReference type="NCBIfam" id="NF006511">
    <property type="entry name" value="PRK08951.1"/>
    <property type="match status" value="1"/>
</dbReference>
<sequence length="172" mass="19145">MNMSTQASNTATQNLNRFIGEQFVATTNQQDRSTNAKEFLDAQFPLTEGSHQDVSSYVVYYTHLLAFLKDGSQCGLQNPCQFVALTGHKSEPTSVVLKNNDTHVEICFDRQGQMGSTDQANIEDIQVAIPIKNLPTPYKQWISLIHTGCQPTEGNCKVFTAKDGTDYALHQR</sequence>
<evidence type="ECO:0000259" key="1">
    <source>
        <dbReference type="Pfam" id="PF20658"/>
    </source>
</evidence>
<organism evidence="2 3">
    <name type="scientific">Shewanella livingstonensis</name>
    <dbReference type="NCBI Taxonomy" id="150120"/>
    <lineage>
        <taxon>Bacteria</taxon>
        <taxon>Pseudomonadati</taxon>
        <taxon>Pseudomonadota</taxon>
        <taxon>Gammaproteobacteria</taxon>
        <taxon>Alteromonadales</taxon>
        <taxon>Shewanellaceae</taxon>
        <taxon>Shewanella</taxon>
    </lineage>
</organism>
<dbReference type="InterPro" id="IPR048357">
    <property type="entry name" value="MSG_insertion"/>
</dbReference>
<dbReference type="AlphaFoldDB" id="A0A3G8LNH8"/>
<dbReference type="InterPro" id="IPR011076">
    <property type="entry name" value="Malate_synth_sf"/>
</dbReference>